<dbReference type="Proteomes" id="UP001489004">
    <property type="component" value="Unassembled WGS sequence"/>
</dbReference>
<dbReference type="GO" id="GO:0016020">
    <property type="term" value="C:membrane"/>
    <property type="evidence" value="ECO:0007669"/>
    <property type="project" value="UniProtKB-SubCell"/>
</dbReference>
<keyword evidence="4" id="KW-0547">Nucleotide-binding</keyword>
<dbReference type="EMBL" id="JALJOR010000017">
    <property type="protein sequence ID" value="KAK9804705.1"/>
    <property type="molecule type" value="Genomic_DNA"/>
</dbReference>
<comment type="subcellular location">
    <subcellularLocation>
        <location evidence="1">Membrane</location>
        <topology evidence="1">Multi-pass membrane protein</topology>
    </subcellularLocation>
</comment>
<evidence type="ECO:0000256" key="6">
    <source>
        <dbReference type="ARBA" id="ARBA00022989"/>
    </source>
</evidence>
<evidence type="ECO:0000256" key="3">
    <source>
        <dbReference type="ARBA" id="ARBA00022692"/>
    </source>
</evidence>
<dbReference type="InterPro" id="IPR003439">
    <property type="entry name" value="ABC_transporter-like_ATP-bd"/>
</dbReference>
<dbReference type="Gene3D" id="3.40.50.300">
    <property type="entry name" value="P-loop containing nucleotide triphosphate hydrolases"/>
    <property type="match status" value="1"/>
</dbReference>
<keyword evidence="3 8" id="KW-0812">Transmembrane</keyword>
<dbReference type="InterPro" id="IPR017871">
    <property type="entry name" value="ABC_transporter-like_CS"/>
</dbReference>
<feature type="transmembrane region" description="Helical" evidence="8">
    <location>
        <begin position="552"/>
        <end position="571"/>
    </location>
</feature>
<evidence type="ECO:0000256" key="1">
    <source>
        <dbReference type="ARBA" id="ARBA00004141"/>
    </source>
</evidence>
<keyword evidence="6 8" id="KW-1133">Transmembrane helix</keyword>
<keyword evidence="5" id="KW-0067">ATP-binding</keyword>
<keyword evidence="11" id="KW-1185">Reference proteome</keyword>
<feature type="domain" description="ABC transporter" evidence="9">
    <location>
        <begin position="38"/>
        <end position="284"/>
    </location>
</feature>
<organism evidence="10 11">
    <name type="scientific">[Myrmecia] bisecta</name>
    <dbReference type="NCBI Taxonomy" id="41462"/>
    <lineage>
        <taxon>Eukaryota</taxon>
        <taxon>Viridiplantae</taxon>
        <taxon>Chlorophyta</taxon>
        <taxon>core chlorophytes</taxon>
        <taxon>Trebouxiophyceae</taxon>
        <taxon>Trebouxiales</taxon>
        <taxon>Trebouxiaceae</taxon>
        <taxon>Myrmecia</taxon>
    </lineage>
</organism>
<dbReference type="GO" id="GO:0140359">
    <property type="term" value="F:ABC-type transporter activity"/>
    <property type="evidence" value="ECO:0007669"/>
    <property type="project" value="InterPro"/>
</dbReference>
<dbReference type="PANTHER" id="PTHR48041:SF91">
    <property type="entry name" value="ABC TRANSPORTER G FAMILY MEMBER 28"/>
    <property type="match status" value="1"/>
</dbReference>
<gene>
    <name evidence="10" type="ORF">WJX72_000974</name>
</gene>
<dbReference type="GO" id="GO:0016887">
    <property type="term" value="F:ATP hydrolysis activity"/>
    <property type="evidence" value="ECO:0007669"/>
    <property type="project" value="InterPro"/>
</dbReference>
<reference evidence="10 11" key="1">
    <citation type="journal article" date="2024" name="Nat. Commun.">
        <title>Phylogenomics reveals the evolutionary origins of lichenization in chlorophyte algae.</title>
        <authorList>
            <person name="Puginier C."/>
            <person name="Libourel C."/>
            <person name="Otte J."/>
            <person name="Skaloud P."/>
            <person name="Haon M."/>
            <person name="Grisel S."/>
            <person name="Petersen M."/>
            <person name="Berrin J.G."/>
            <person name="Delaux P.M."/>
            <person name="Dal Grande F."/>
            <person name="Keller J."/>
        </authorList>
    </citation>
    <scope>NUCLEOTIDE SEQUENCE [LARGE SCALE GENOMIC DNA]</scope>
    <source>
        <strain evidence="10 11">SAG 2043</strain>
    </source>
</reference>
<dbReference type="PROSITE" id="PS00211">
    <property type="entry name" value="ABC_TRANSPORTER_1"/>
    <property type="match status" value="1"/>
</dbReference>
<dbReference type="Pfam" id="PF00005">
    <property type="entry name" value="ABC_tran"/>
    <property type="match status" value="1"/>
</dbReference>
<dbReference type="InterPro" id="IPR027417">
    <property type="entry name" value="P-loop_NTPase"/>
</dbReference>
<dbReference type="InterPro" id="IPR003593">
    <property type="entry name" value="AAA+_ATPase"/>
</dbReference>
<dbReference type="PROSITE" id="PS50893">
    <property type="entry name" value="ABC_TRANSPORTER_2"/>
    <property type="match status" value="1"/>
</dbReference>
<dbReference type="AlphaFoldDB" id="A0AAW1P4K4"/>
<evidence type="ECO:0000256" key="2">
    <source>
        <dbReference type="ARBA" id="ARBA00022448"/>
    </source>
</evidence>
<feature type="transmembrane region" description="Helical" evidence="8">
    <location>
        <begin position="596"/>
        <end position="619"/>
    </location>
</feature>
<feature type="transmembrane region" description="Helical" evidence="8">
    <location>
        <begin position="467"/>
        <end position="485"/>
    </location>
</feature>
<dbReference type="InterPro" id="IPR013525">
    <property type="entry name" value="ABC2_TM"/>
</dbReference>
<evidence type="ECO:0000256" key="8">
    <source>
        <dbReference type="SAM" id="Phobius"/>
    </source>
</evidence>
<evidence type="ECO:0000313" key="10">
    <source>
        <dbReference type="EMBL" id="KAK9804705.1"/>
    </source>
</evidence>
<name>A0AAW1P4K4_9CHLO</name>
<accession>A0AAW1P4K4</accession>
<dbReference type="GO" id="GO:0005524">
    <property type="term" value="F:ATP binding"/>
    <property type="evidence" value="ECO:0007669"/>
    <property type="project" value="UniProtKB-KW"/>
</dbReference>
<protein>
    <recommendedName>
        <fullName evidence="9">ABC transporter domain-containing protein</fullName>
    </recommendedName>
</protein>
<evidence type="ECO:0000256" key="4">
    <source>
        <dbReference type="ARBA" id="ARBA00022741"/>
    </source>
</evidence>
<dbReference type="SUPFAM" id="SSF52540">
    <property type="entry name" value="P-loop containing nucleoside triphosphate hydrolases"/>
    <property type="match status" value="1"/>
</dbReference>
<feature type="transmembrane region" description="Helical" evidence="8">
    <location>
        <begin position="386"/>
        <end position="403"/>
    </location>
</feature>
<comment type="caution">
    <text evidence="10">The sequence shown here is derived from an EMBL/GenBank/DDBJ whole genome shotgun (WGS) entry which is preliminary data.</text>
</comment>
<evidence type="ECO:0000259" key="9">
    <source>
        <dbReference type="PROSITE" id="PS50893"/>
    </source>
</evidence>
<feature type="transmembrane region" description="Helical" evidence="8">
    <location>
        <begin position="415"/>
        <end position="438"/>
    </location>
</feature>
<keyword evidence="2" id="KW-0813">Transport</keyword>
<feature type="transmembrane region" description="Helical" evidence="8">
    <location>
        <begin position="521"/>
        <end position="540"/>
    </location>
</feature>
<sequence>MPPQADCHISIEKLDAIAAAAAGSDDAPTGAGRRAIRVTFQDLNYVVTNSANRKAKLSLLTGVSGALLPGELSALLGPSGSGKTTLLDVLAGRKTVGQVQGSILFGGRPPSQTFLRRYTGYVEQFDTLLSNLTPCEMLSYTAAMKNPRSESQAAQQARVETIITQLMLTSCRDVIIGNVLERGISGGQAKRVNIGLALVTNPRILFLDECTSGLDSYSANEVMSVVKSLVPTGITVCTTIHSPTPYAFALLDRITILLRGRVVYWGLNGDHSLRYFQQACPDAVPMGSTHSMQSASEWIVDLTTKADRDGRALEFASLYEKSSQRQENEALLAAQLADSGPVSATTLAELGVKRATATPFWFGILQLLKHRGLKDLRDPAWLLPRIMDKLIVALLIMTLYWGIGDDLSSVNANNISAVLFMWAILPGFSASSYVPAIVLERGLFVRERSDGLYRTITYLCFKLAEEVFLALLISLPFSCLVFFPLQMQGSWALFWAVYFLTTIIGIALAYFIAALAPNMDAANAAVPAYVVTLLFFVGMLIRQDDMPSYWGWYLYIDFLHFAWGALVINQYEGKGTTVYGGREVLEFYNLDGRSRWALLGYESLFFIAFFTLAWLALAFKRHQKR</sequence>
<dbReference type="SMART" id="SM00382">
    <property type="entry name" value="AAA"/>
    <property type="match status" value="1"/>
</dbReference>
<proteinExistence type="predicted"/>
<keyword evidence="7 8" id="KW-0472">Membrane</keyword>
<evidence type="ECO:0000256" key="5">
    <source>
        <dbReference type="ARBA" id="ARBA00022840"/>
    </source>
</evidence>
<evidence type="ECO:0000256" key="7">
    <source>
        <dbReference type="ARBA" id="ARBA00023136"/>
    </source>
</evidence>
<dbReference type="InterPro" id="IPR050352">
    <property type="entry name" value="ABCG_transporters"/>
</dbReference>
<dbReference type="Pfam" id="PF01061">
    <property type="entry name" value="ABC2_membrane"/>
    <property type="match status" value="1"/>
</dbReference>
<dbReference type="PANTHER" id="PTHR48041">
    <property type="entry name" value="ABC TRANSPORTER G FAMILY MEMBER 28"/>
    <property type="match status" value="1"/>
</dbReference>
<evidence type="ECO:0000313" key="11">
    <source>
        <dbReference type="Proteomes" id="UP001489004"/>
    </source>
</evidence>
<feature type="transmembrane region" description="Helical" evidence="8">
    <location>
        <begin position="492"/>
        <end position="515"/>
    </location>
</feature>